<reference evidence="1" key="1">
    <citation type="submission" date="2021-04" db="EMBL/GenBank/DDBJ databases">
        <title>Oceanospirillales bacteria with DddD are important DMSP degraders in coastal seawater.</title>
        <authorList>
            <person name="Liu J."/>
        </authorList>
    </citation>
    <scope>NUCLEOTIDE SEQUENCE</scope>
    <source>
        <strain evidence="1">D13-1</strain>
    </source>
</reference>
<dbReference type="InterPro" id="IPR021502">
    <property type="entry name" value="DUF3158"/>
</dbReference>
<dbReference type="EMBL" id="CP073347">
    <property type="protein sequence ID" value="UTW12397.1"/>
    <property type="molecule type" value="Genomic_DNA"/>
</dbReference>
<name>A0ABY5HKS2_9GAMM</name>
<keyword evidence="2" id="KW-1185">Reference proteome</keyword>
<protein>
    <submittedName>
        <fullName evidence="1">DUF3158 family protein</fullName>
    </submittedName>
</protein>
<dbReference type="Pfam" id="PF11358">
    <property type="entry name" value="DUF3158"/>
    <property type="match status" value="1"/>
</dbReference>
<proteinExistence type="predicted"/>
<evidence type="ECO:0000313" key="1">
    <source>
        <dbReference type="EMBL" id="UTW12397.1"/>
    </source>
</evidence>
<dbReference type="Proteomes" id="UP001058461">
    <property type="component" value="Chromosome"/>
</dbReference>
<sequence length="180" mass="20131">MTEHTQKPCRHFQPLQQADFLSLEQAASLKGLLKPFKGNGGLEDWANQCHALRDQLITLAQRRVLPQVSGYPFRLLPVELAQQTTGAGTTFLRWRKTDRSAMGVALWQAMMASPATPVHLLADLHALEHQRVVLNMQISLLHSLGRQARDCANKMAEADAVYQLRQEASCISAPKYRPPP</sequence>
<organism evidence="1 2">
    <name type="scientific">Marinobacterium rhizophilum</name>
    <dbReference type="NCBI Taxonomy" id="420402"/>
    <lineage>
        <taxon>Bacteria</taxon>
        <taxon>Pseudomonadati</taxon>
        <taxon>Pseudomonadota</taxon>
        <taxon>Gammaproteobacteria</taxon>
        <taxon>Oceanospirillales</taxon>
        <taxon>Oceanospirillaceae</taxon>
        <taxon>Marinobacterium</taxon>
    </lineage>
</organism>
<dbReference type="RefSeq" id="WP_255854471.1">
    <property type="nucleotide sequence ID" value="NZ_CP073347.1"/>
</dbReference>
<gene>
    <name evidence="1" type="ORF">KDW95_01555</name>
</gene>
<evidence type="ECO:0000313" key="2">
    <source>
        <dbReference type="Proteomes" id="UP001058461"/>
    </source>
</evidence>
<accession>A0ABY5HKS2</accession>